<evidence type="ECO:0000256" key="1">
    <source>
        <dbReference type="SAM" id="Phobius"/>
    </source>
</evidence>
<dbReference type="Proteomes" id="UP000319716">
    <property type="component" value="Unassembled WGS sequence"/>
</dbReference>
<keyword evidence="1" id="KW-0472">Membrane</keyword>
<evidence type="ECO:0000313" key="2">
    <source>
        <dbReference type="EMBL" id="GAY74989.1"/>
    </source>
</evidence>
<sequence>MNAQNSQPFLTLFFIVLRALVVIAITTSIIAMLMLAVRYALPFIIACALAFLINPLVLFIEKKRGCPGEQPHLLFSSLFFHFNRQSFIYCLCSGSRRCLTLPDSA</sequence>
<accession>A0A4Y1Z7I8</accession>
<organism evidence="2 3">
    <name type="scientific">Sporolactobacillus inulinus</name>
    <dbReference type="NCBI Taxonomy" id="2078"/>
    <lineage>
        <taxon>Bacteria</taxon>
        <taxon>Bacillati</taxon>
        <taxon>Bacillota</taxon>
        <taxon>Bacilli</taxon>
        <taxon>Bacillales</taxon>
        <taxon>Sporolactobacillaceae</taxon>
        <taxon>Sporolactobacillus</taxon>
    </lineage>
</organism>
<name>A0A4Y1Z7I8_9BACL</name>
<reference evidence="2 3" key="1">
    <citation type="submission" date="2017-11" db="EMBL/GenBank/DDBJ databases">
        <title>Draft Genome Sequence of Sporolactobacillus inulinus NBRC 111894 Isolated from Koso, a Japanese Sugar-Vegetable Fermented Beverage.</title>
        <authorList>
            <person name="Chiou T.Y."/>
            <person name="Oshima K."/>
            <person name="Suda W."/>
            <person name="Hattori M."/>
            <person name="Takahashi T."/>
        </authorList>
    </citation>
    <scope>NUCLEOTIDE SEQUENCE [LARGE SCALE GENOMIC DNA]</scope>
    <source>
        <strain evidence="2 3">NBRC111894</strain>
    </source>
</reference>
<dbReference type="AlphaFoldDB" id="A0A4Y1Z7I8"/>
<feature type="transmembrane region" description="Helical" evidence="1">
    <location>
        <begin position="39"/>
        <end position="60"/>
    </location>
</feature>
<gene>
    <name evidence="2" type="ORF">NBRC111894_543</name>
</gene>
<protein>
    <submittedName>
        <fullName evidence="2">Uncharacterized protein</fullName>
    </submittedName>
</protein>
<comment type="caution">
    <text evidence="2">The sequence shown here is derived from an EMBL/GenBank/DDBJ whole genome shotgun (WGS) entry which is preliminary data.</text>
</comment>
<proteinExistence type="predicted"/>
<feature type="transmembrane region" description="Helical" evidence="1">
    <location>
        <begin position="12"/>
        <end position="33"/>
    </location>
</feature>
<evidence type="ECO:0000313" key="3">
    <source>
        <dbReference type="Proteomes" id="UP000319716"/>
    </source>
</evidence>
<keyword evidence="1" id="KW-1133">Transmembrane helix</keyword>
<dbReference type="EMBL" id="BEXB01000003">
    <property type="protein sequence ID" value="GAY74989.1"/>
    <property type="molecule type" value="Genomic_DNA"/>
</dbReference>
<keyword evidence="1" id="KW-0812">Transmembrane</keyword>